<dbReference type="Proteomes" id="UP000014028">
    <property type="component" value="Unassembled WGS sequence"/>
</dbReference>
<reference evidence="1 2" key="1">
    <citation type="submission" date="2012-12" db="EMBL/GenBank/DDBJ databases">
        <title>The Genome Sequence of Bacillus cereus VD184.</title>
        <authorList>
            <consortium name="The Broad Institute Genome Sequencing Platform"/>
            <consortium name="The Broad Institute Genome Sequencing Center for Infectious Disease"/>
            <person name="Feldgarden M."/>
            <person name="Van der Auwera G.A."/>
            <person name="Mahillon J."/>
            <person name="Duprez V."/>
            <person name="Timmery S."/>
            <person name="Mattelet C."/>
            <person name="Dierick K."/>
            <person name="Sun M."/>
            <person name="Yu Z."/>
            <person name="Zhu L."/>
            <person name="Hu X."/>
            <person name="Shank E.B."/>
            <person name="Swiecicka I."/>
            <person name="Hansen B.M."/>
            <person name="Andrup L."/>
            <person name="Walker B."/>
            <person name="Young S.K."/>
            <person name="Zeng Q."/>
            <person name="Gargeya S."/>
            <person name="Fitzgerald M."/>
            <person name="Haas B."/>
            <person name="Abouelleil A."/>
            <person name="Alvarado L."/>
            <person name="Arachchi H.M."/>
            <person name="Berlin A.M."/>
            <person name="Chapman S.B."/>
            <person name="Dewar J."/>
            <person name="Goldberg J."/>
            <person name="Griggs A."/>
            <person name="Gujja S."/>
            <person name="Hansen M."/>
            <person name="Howarth C."/>
            <person name="Imamovic A."/>
            <person name="Larimer J."/>
            <person name="McCowan C."/>
            <person name="Murphy C."/>
            <person name="Neiman D."/>
            <person name="Pearson M."/>
            <person name="Priest M."/>
            <person name="Roberts A."/>
            <person name="Saif S."/>
            <person name="Shea T."/>
            <person name="Sisk P."/>
            <person name="Sykes S."/>
            <person name="Wortman J."/>
            <person name="Nusbaum C."/>
            <person name="Birren B."/>
        </authorList>
    </citation>
    <scope>NUCLEOTIDE SEQUENCE [LARGE SCALE GENOMIC DNA]</scope>
    <source>
        <strain evidence="1 2">VD184</strain>
    </source>
</reference>
<evidence type="ECO:0000313" key="2">
    <source>
        <dbReference type="Proteomes" id="UP000014028"/>
    </source>
</evidence>
<accession>A0A9W5R5R7</accession>
<gene>
    <name evidence="1" type="ORF">IKC_06098</name>
</gene>
<evidence type="ECO:0000313" key="1">
    <source>
        <dbReference type="EMBL" id="EOQ09134.1"/>
    </source>
</evidence>
<sequence length="163" mass="19646">MVRTTRLVLEHFPQLEKHIHAYENLFSSQQAFESLKPEERVFLEMIWFFEKPEVNSFDIRWLYKHLENERLVFALDLLAHYFKYDTHLVREVEHSLILSAEDYVTQSEFSRMLLDAGLNYKQNKIALYRMRGKFVKEDVLIAGVPYWSKHTAEKYIDELRGKN</sequence>
<proteinExistence type="predicted"/>
<name>A0A9W5R5R7_BACCE</name>
<dbReference type="RefSeq" id="WP_016122993.1">
    <property type="nucleotide sequence ID" value="NZ_KB976832.1"/>
</dbReference>
<dbReference type="EMBL" id="AHFK01000052">
    <property type="protein sequence ID" value="EOQ09134.1"/>
    <property type="molecule type" value="Genomic_DNA"/>
</dbReference>
<dbReference type="AlphaFoldDB" id="A0A9W5R5R7"/>
<comment type="caution">
    <text evidence="1">The sequence shown here is derived from an EMBL/GenBank/DDBJ whole genome shotgun (WGS) entry which is preliminary data.</text>
</comment>
<protein>
    <submittedName>
        <fullName evidence="1">Uncharacterized protein</fullName>
    </submittedName>
</protein>
<organism evidence="1 2">
    <name type="scientific">Bacillus cereus VD184</name>
    <dbReference type="NCBI Taxonomy" id="1053242"/>
    <lineage>
        <taxon>Bacteria</taxon>
        <taxon>Bacillati</taxon>
        <taxon>Bacillota</taxon>
        <taxon>Bacilli</taxon>
        <taxon>Bacillales</taxon>
        <taxon>Bacillaceae</taxon>
        <taxon>Bacillus</taxon>
        <taxon>Bacillus cereus group</taxon>
    </lineage>
</organism>